<dbReference type="EMBL" id="JAJIAR010000003">
    <property type="protein sequence ID" value="MCK8611305.1"/>
    <property type="molecule type" value="Genomic_DNA"/>
</dbReference>
<dbReference type="RefSeq" id="WP_248596654.1">
    <property type="nucleotide sequence ID" value="NZ_JAJIAR010000003.1"/>
</dbReference>
<evidence type="ECO:0000313" key="2">
    <source>
        <dbReference type="Proteomes" id="UP001522816"/>
    </source>
</evidence>
<comment type="caution">
    <text evidence="1">The sequence shown here is derived from an EMBL/GenBank/DDBJ whole genome shotgun (WGS) entry which is preliminary data.</text>
</comment>
<keyword evidence="2" id="KW-1185">Reference proteome</keyword>
<accession>A0ABT0HWJ8</accession>
<sequence>MSKTKKEHYIPQSYIKQFSKNGKIVCCYYNGDIKELPIKSILQAKTIYDSINAESSKKTLFGIYICNPNLFNKEKLKMEFTKINNNEQYVEKRLSKIENDFIQVIRGVQSSHSKGKFSLKNHHNRLVIISFFFLLNHRSPDHLSYIDNLSSDDFKNIYAPFSIQNDCEQMKSDIKSYSLFSLTYFERRLIHNISDNWNFVLCKKMSSSGFIFGEHSIHMMSKNELLFPISTNYAILIQKNINSVENIYHPVYLTDSYAYLSENEVKKSNFNQACQNKGGILVGNKQDLKEAILIGDLINKYVKKRPL</sequence>
<evidence type="ECO:0000313" key="1">
    <source>
        <dbReference type="EMBL" id="MCK8611305.1"/>
    </source>
</evidence>
<protein>
    <submittedName>
        <fullName evidence="1">DUF4238 domain-containing protein</fullName>
    </submittedName>
</protein>
<proteinExistence type="predicted"/>
<reference evidence="1 2" key="1">
    <citation type="submission" date="2021-11" db="EMBL/GenBank/DDBJ databases">
        <title>Comparative genomics of bee honey and flower isolates.</title>
        <authorList>
            <person name="Bechtner J.D."/>
            <person name="Gallus M.K."/>
            <person name="Ehrmann M."/>
        </authorList>
    </citation>
    <scope>NUCLEOTIDE SEQUENCE [LARGE SCALE GENOMIC DNA]</scope>
    <source>
        <strain evidence="1 2">7</strain>
    </source>
</reference>
<dbReference type="InterPro" id="IPR025332">
    <property type="entry name" value="DUF4238"/>
</dbReference>
<dbReference type="Proteomes" id="UP001522816">
    <property type="component" value="Unassembled WGS sequence"/>
</dbReference>
<gene>
    <name evidence="1" type="ORF">LNP10_02165</name>
</gene>
<organism evidence="1 2">
    <name type="scientific">Apilactobacillus nanyangensis</name>
    <dbReference type="NCBI Taxonomy" id="2799579"/>
    <lineage>
        <taxon>Bacteria</taxon>
        <taxon>Bacillati</taxon>
        <taxon>Bacillota</taxon>
        <taxon>Bacilli</taxon>
        <taxon>Lactobacillales</taxon>
        <taxon>Lactobacillaceae</taxon>
        <taxon>Apilactobacillus</taxon>
    </lineage>
</organism>
<dbReference type="Pfam" id="PF14022">
    <property type="entry name" value="DUF4238"/>
    <property type="match status" value="1"/>
</dbReference>
<name>A0ABT0HWJ8_9LACO</name>